<dbReference type="NCBIfam" id="NF002003">
    <property type="entry name" value="PRK00802.1-3"/>
    <property type="match status" value="1"/>
</dbReference>
<dbReference type="NCBIfam" id="TIGR00567">
    <property type="entry name" value="3mg"/>
    <property type="match status" value="1"/>
</dbReference>
<evidence type="ECO:0000256" key="2">
    <source>
        <dbReference type="ARBA" id="ARBA00022763"/>
    </source>
</evidence>
<dbReference type="InterPro" id="IPR003180">
    <property type="entry name" value="MPG"/>
</dbReference>
<dbReference type="SUPFAM" id="SSF50486">
    <property type="entry name" value="FMT C-terminal domain-like"/>
    <property type="match status" value="1"/>
</dbReference>
<reference evidence="7 8" key="1">
    <citation type="journal article" date="2019" name="Int. J. Syst. Evol. Microbiol.">
        <title>The Global Catalogue of Microorganisms (GCM) 10K type strain sequencing project: providing services to taxonomists for standard genome sequencing and annotation.</title>
        <authorList>
            <consortium name="The Broad Institute Genomics Platform"/>
            <consortium name="The Broad Institute Genome Sequencing Center for Infectious Disease"/>
            <person name="Wu L."/>
            <person name="Ma J."/>
        </authorList>
    </citation>
    <scope>NUCLEOTIDE SEQUENCE [LARGE SCALE GENOMIC DNA]</scope>
    <source>
        <strain evidence="7 8">JCM 16009</strain>
    </source>
</reference>
<evidence type="ECO:0000256" key="3">
    <source>
        <dbReference type="ARBA" id="ARBA00022801"/>
    </source>
</evidence>
<dbReference type="EMBL" id="BAAAQK010000036">
    <property type="protein sequence ID" value="GAA1881475.1"/>
    <property type="molecule type" value="Genomic_DNA"/>
</dbReference>
<evidence type="ECO:0000313" key="8">
    <source>
        <dbReference type="Proteomes" id="UP001500449"/>
    </source>
</evidence>
<evidence type="ECO:0000256" key="5">
    <source>
        <dbReference type="HAMAP-Rule" id="MF_00527"/>
    </source>
</evidence>
<keyword evidence="2 5" id="KW-0227">DNA damage</keyword>
<evidence type="ECO:0000256" key="6">
    <source>
        <dbReference type="SAM" id="MobiDB-lite"/>
    </source>
</evidence>
<comment type="similarity">
    <text evidence="1 5">Belongs to the DNA glycosylase MPG family.</text>
</comment>
<evidence type="ECO:0000256" key="4">
    <source>
        <dbReference type="ARBA" id="ARBA00023204"/>
    </source>
</evidence>
<accession>A0ABN2NTY5</accession>
<protein>
    <recommendedName>
        <fullName evidence="5">Putative 3-methyladenine DNA glycosylase</fullName>
        <ecNumber evidence="5">3.2.2.-</ecNumber>
    </recommendedName>
</protein>
<evidence type="ECO:0000313" key="7">
    <source>
        <dbReference type="EMBL" id="GAA1881475.1"/>
    </source>
</evidence>
<sequence length="228" mass="23997">MGGRSIGRVLIDRATLSGDVLPAARRLLGCTVEADTPDGVVAVRLVEVEAYRGADDPASHSFRGRTPRNAVMFGPAGHLYVYFVYGMHFCANVTCLGDGESGAVLLRAGEVVSDPGIARVRRPTARRDVDLAKGPARLASLLGLAREHNGLDVTSPASPVRIVAGAPVPASRVRSGPRVGVAAAADLPWRFWIDGAPEVSPYRPGGTRRRNGGQPAGPRRAPSVRIDP</sequence>
<name>A0ABN2NTY5_9PSEU</name>
<dbReference type="CDD" id="cd00540">
    <property type="entry name" value="AAG"/>
    <property type="match status" value="1"/>
</dbReference>
<proteinExistence type="inferred from homology"/>
<keyword evidence="3 5" id="KW-0378">Hydrolase</keyword>
<feature type="region of interest" description="Disordered" evidence="6">
    <location>
        <begin position="198"/>
        <end position="228"/>
    </location>
</feature>
<evidence type="ECO:0000256" key="1">
    <source>
        <dbReference type="ARBA" id="ARBA00009232"/>
    </source>
</evidence>
<dbReference type="Pfam" id="PF02245">
    <property type="entry name" value="Pur_DNA_glyco"/>
    <property type="match status" value="1"/>
</dbReference>
<dbReference type="PANTHER" id="PTHR10429:SF0">
    <property type="entry name" value="DNA-3-METHYLADENINE GLYCOSYLASE"/>
    <property type="match status" value="1"/>
</dbReference>
<dbReference type="Proteomes" id="UP001500449">
    <property type="component" value="Unassembled WGS sequence"/>
</dbReference>
<organism evidence="7 8">
    <name type="scientific">Pseudonocardia ailaonensis</name>
    <dbReference type="NCBI Taxonomy" id="367279"/>
    <lineage>
        <taxon>Bacteria</taxon>
        <taxon>Bacillati</taxon>
        <taxon>Actinomycetota</taxon>
        <taxon>Actinomycetes</taxon>
        <taxon>Pseudonocardiales</taxon>
        <taxon>Pseudonocardiaceae</taxon>
        <taxon>Pseudonocardia</taxon>
    </lineage>
</organism>
<dbReference type="PANTHER" id="PTHR10429">
    <property type="entry name" value="DNA-3-METHYLADENINE GLYCOSYLASE"/>
    <property type="match status" value="1"/>
</dbReference>
<keyword evidence="8" id="KW-1185">Reference proteome</keyword>
<gene>
    <name evidence="7" type="ORF">GCM10009836_73390</name>
</gene>
<dbReference type="HAMAP" id="MF_00527">
    <property type="entry name" value="3MGH"/>
    <property type="match status" value="1"/>
</dbReference>
<dbReference type="Gene3D" id="3.10.300.10">
    <property type="entry name" value="Methylpurine-DNA glycosylase (MPG)"/>
    <property type="match status" value="1"/>
</dbReference>
<dbReference type="EC" id="3.2.2.-" evidence="5"/>
<dbReference type="InterPro" id="IPR011034">
    <property type="entry name" value="Formyl_transferase-like_C_sf"/>
</dbReference>
<dbReference type="InterPro" id="IPR036995">
    <property type="entry name" value="MPG_sf"/>
</dbReference>
<keyword evidence="4 5" id="KW-0234">DNA repair</keyword>
<comment type="caution">
    <text evidence="7">The sequence shown here is derived from an EMBL/GenBank/DDBJ whole genome shotgun (WGS) entry which is preliminary data.</text>
</comment>